<evidence type="ECO:0008006" key="3">
    <source>
        <dbReference type="Google" id="ProtNLM"/>
    </source>
</evidence>
<sequence>MAGGFALLVSCGAEPANCDVSTDFALGADEVRGPTMRPGANCLRCHSASGEAKNKPFSFGGTVFATGDATACEGVAGVTIRVTDAKGKTVSVVSNSVGNFWSIEPLETPYSMEAELEGRVLKMPVTAPTGGCALCHSWPDPVSASGRVRAP</sequence>
<evidence type="ECO:0000313" key="1">
    <source>
        <dbReference type="EMBL" id="PZR08947.1"/>
    </source>
</evidence>
<reference evidence="1 2" key="1">
    <citation type="submission" date="2017-08" db="EMBL/GenBank/DDBJ databases">
        <title>Infants hospitalized years apart are colonized by the same room-sourced microbial strains.</title>
        <authorList>
            <person name="Brooks B."/>
            <person name="Olm M.R."/>
            <person name="Firek B.A."/>
            <person name="Baker R."/>
            <person name="Thomas B.C."/>
            <person name="Morowitz M.J."/>
            <person name="Banfield J.F."/>
        </authorList>
    </citation>
    <scope>NUCLEOTIDE SEQUENCE [LARGE SCALE GENOMIC DNA]</scope>
    <source>
        <strain evidence="1">S2_003_000_R2_14</strain>
    </source>
</reference>
<dbReference type="AlphaFoldDB" id="A0A2W5T4M6"/>
<protein>
    <recommendedName>
        <fullName evidence="3">Carboxypeptidase regulatory-like domain-containing protein</fullName>
    </recommendedName>
</protein>
<name>A0A2W5T4M6_9BACT</name>
<proteinExistence type="predicted"/>
<comment type="caution">
    <text evidence="1">The sequence shown here is derived from an EMBL/GenBank/DDBJ whole genome shotgun (WGS) entry which is preliminary data.</text>
</comment>
<accession>A0A2W5T4M6</accession>
<dbReference type="Proteomes" id="UP000249061">
    <property type="component" value="Unassembled WGS sequence"/>
</dbReference>
<dbReference type="EMBL" id="QFQP01000023">
    <property type="protein sequence ID" value="PZR08947.1"/>
    <property type="molecule type" value="Genomic_DNA"/>
</dbReference>
<organism evidence="1 2">
    <name type="scientific">Archangium gephyra</name>
    <dbReference type="NCBI Taxonomy" id="48"/>
    <lineage>
        <taxon>Bacteria</taxon>
        <taxon>Pseudomonadati</taxon>
        <taxon>Myxococcota</taxon>
        <taxon>Myxococcia</taxon>
        <taxon>Myxococcales</taxon>
        <taxon>Cystobacterineae</taxon>
        <taxon>Archangiaceae</taxon>
        <taxon>Archangium</taxon>
    </lineage>
</organism>
<evidence type="ECO:0000313" key="2">
    <source>
        <dbReference type="Proteomes" id="UP000249061"/>
    </source>
</evidence>
<gene>
    <name evidence="1" type="ORF">DI536_23985</name>
</gene>